<feature type="transmembrane region" description="Helical" evidence="2">
    <location>
        <begin position="65"/>
        <end position="83"/>
    </location>
</feature>
<keyword evidence="4" id="KW-1185">Reference proteome</keyword>
<dbReference type="Proteomes" id="UP000198755">
    <property type="component" value="Unassembled WGS sequence"/>
</dbReference>
<keyword evidence="2" id="KW-1133">Transmembrane helix</keyword>
<evidence type="ECO:0000256" key="1">
    <source>
        <dbReference type="SAM" id="MobiDB-lite"/>
    </source>
</evidence>
<name>A0A1I3ZNN4_9HYPH</name>
<dbReference type="EMBL" id="FOSN01000008">
    <property type="protein sequence ID" value="SFK45633.1"/>
    <property type="molecule type" value="Genomic_DNA"/>
</dbReference>
<dbReference type="RefSeq" id="WP_091681979.1">
    <property type="nucleotide sequence ID" value="NZ_FOSN01000008.1"/>
</dbReference>
<keyword evidence="2" id="KW-0812">Transmembrane</keyword>
<accession>A0A1I3ZNN4</accession>
<dbReference type="AlphaFoldDB" id="A0A1I3ZNN4"/>
<dbReference type="STRING" id="1612308.SAMN05444581_10872"/>
<reference evidence="3 4" key="1">
    <citation type="submission" date="2016-10" db="EMBL/GenBank/DDBJ databases">
        <authorList>
            <person name="de Groot N.N."/>
        </authorList>
    </citation>
    <scope>NUCLEOTIDE SEQUENCE [LARGE SCALE GENOMIC DNA]</scope>
    <source>
        <strain evidence="3 4">NE2</strain>
    </source>
</reference>
<organism evidence="3 4">
    <name type="scientific">Methylocapsa palsarum</name>
    <dbReference type="NCBI Taxonomy" id="1612308"/>
    <lineage>
        <taxon>Bacteria</taxon>
        <taxon>Pseudomonadati</taxon>
        <taxon>Pseudomonadota</taxon>
        <taxon>Alphaproteobacteria</taxon>
        <taxon>Hyphomicrobiales</taxon>
        <taxon>Beijerinckiaceae</taxon>
        <taxon>Methylocapsa</taxon>
    </lineage>
</organism>
<feature type="compositionally biased region" description="Low complexity" evidence="1">
    <location>
        <begin position="1"/>
        <end position="10"/>
    </location>
</feature>
<gene>
    <name evidence="3" type="ORF">SAMN05444581_10872</name>
</gene>
<feature type="region of interest" description="Disordered" evidence="1">
    <location>
        <begin position="1"/>
        <end position="50"/>
    </location>
</feature>
<keyword evidence="2" id="KW-0472">Membrane</keyword>
<dbReference type="OrthoDB" id="7873824at2"/>
<evidence type="ECO:0000313" key="4">
    <source>
        <dbReference type="Proteomes" id="UP000198755"/>
    </source>
</evidence>
<evidence type="ECO:0000256" key="2">
    <source>
        <dbReference type="SAM" id="Phobius"/>
    </source>
</evidence>
<dbReference type="Pfam" id="PF06835">
    <property type="entry name" value="LptC"/>
    <property type="match status" value="1"/>
</dbReference>
<dbReference type="InterPro" id="IPR010664">
    <property type="entry name" value="LipoPS_assembly_LptC-rel"/>
</dbReference>
<sequence length="259" mass="27411">MTDVSEAAARPAEDARDPSSQDLASRGNRASRAAIDANSGPAARSRAGFKAAGRHSARVRTVRRVFIAVSALAAVAIFGVGFFDPFGRLIKNVANGRVGMEGTRITVNSPNISGFQKDGRPFEVKAKSGVQDITTPSVVELYDIDSKIGMGDASTLRVTAARGVYDSLRDKMVLEGDARIWSDVGYDVRMKKAEMDFKTGGLVTEDPVNVILKGGTVAANQMDISDNGRKISFVGAVKSIIDSVADGLTDMDAAAEPQK</sequence>
<protein>
    <submittedName>
        <fullName evidence="3">Lipopolysaccharide export system protein LptC</fullName>
    </submittedName>
</protein>
<evidence type="ECO:0000313" key="3">
    <source>
        <dbReference type="EMBL" id="SFK45633.1"/>
    </source>
</evidence>
<proteinExistence type="predicted"/>